<sequence>MSGWFRLTLGLLAVVVGAAWTVQGLGYVEDSIMAGHRVWALLGPLLALAGLALLWLGVRARNRG</sequence>
<dbReference type="Proteomes" id="UP000283832">
    <property type="component" value="Unassembled WGS sequence"/>
</dbReference>
<proteinExistence type="predicted"/>
<name>A0A418MUK4_9ACTN</name>
<gene>
    <name evidence="2" type="ORF">D2L64_14925</name>
</gene>
<dbReference type="RefSeq" id="WP_119576862.1">
    <property type="nucleotide sequence ID" value="NZ_QXEC01000012.1"/>
</dbReference>
<keyword evidence="3" id="KW-1185">Reference proteome</keyword>
<accession>A0A418MUK4</accession>
<dbReference type="AlphaFoldDB" id="A0A418MUK4"/>
<keyword evidence="1" id="KW-0472">Membrane</keyword>
<keyword evidence="1" id="KW-1133">Transmembrane helix</keyword>
<organism evidence="2 3">
    <name type="scientific">Micromonospora radicis</name>
    <dbReference type="NCBI Taxonomy" id="1894971"/>
    <lineage>
        <taxon>Bacteria</taxon>
        <taxon>Bacillati</taxon>
        <taxon>Actinomycetota</taxon>
        <taxon>Actinomycetes</taxon>
        <taxon>Micromonosporales</taxon>
        <taxon>Micromonosporaceae</taxon>
        <taxon>Micromonospora</taxon>
    </lineage>
</organism>
<dbReference type="EMBL" id="QXEC01000012">
    <property type="protein sequence ID" value="RIV37882.1"/>
    <property type="molecule type" value="Genomic_DNA"/>
</dbReference>
<evidence type="ECO:0000313" key="3">
    <source>
        <dbReference type="Proteomes" id="UP000283832"/>
    </source>
</evidence>
<evidence type="ECO:0000256" key="1">
    <source>
        <dbReference type="SAM" id="Phobius"/>
    </source>
</evidence>
<evidence type="ECO:0000313" key="2">
    <source>
        <dbReference type="EMBL" id="RIV37882.1"/>
    </source>
</evidence>
<comment type="caution">
    <text evidence="2">The sequence shown here is derived from an EMBL/GenBank/DDBJ whole genome shotgun (WGS) entry which is preliminary data.</text>
</comment>
<feature type="transmembrane region" description="Helical" evidence="1">
    <location>
        <begin position="40"/>
        <end position="58"/>
    </location>
</feature>
<keyword evidence="1" id="KW-0812">Transmembrane</keyword>
<reference evidence="2 3" key="1">
    <citation type="submission" date="2018-08" db="EMBL/GenBank/DDBJ databases">
        <title>Jishengella sp. nov., isolated from a root of Azadirachta indica A. Juss. var. siamensis Valenton.</title>
        <authorList>
            <person name="Kuncharoen N."/>
            <person name="Tanasupawat S."/>
            <person name="Kudo T."/>
            <person name="Ohkuma M."/>
        </authorList>
    </citation>
    <scope>NUCLEOTIDE SEQUENCE [LARGE SCALE GENOMIC DNA]</scope>
    <source>
        <strain evidence="2 3">AZ1-13</strain>
    </source>
</reference>
<protein>
    <submittedName>
        <fullName evidence="2">Uncharacterized protein</fullName>
    </submittedName>
</protein>